<dbReference type="PROSITE" id="PS50082">
    <property type="entry name" value="WD_REPEATS_2"/>
    <property type="match status" value="8"/>
</dbReference>
<dbReference type="InterPro" id="IPR011047">
    <property type="entry name" value="Quinoprotein_ADH-like_sf"/>
</dbReference>
<dbReference type="PROSITE" id="PS00678">
    <property type="entry name" value="WD_REPEATS_1"/>
    <property type="match status" value="2"/>
</dbReference>
<keyword evidence="4" id="KW-0539">Nucleus</keyword>
<dbReference type="STRING" id="946362.F2UCK8"/>
<evidence type="ECO:0000256" key="1">
    <source>
        <dbReference type="ARBA" id="ARBA00004604"/>
    </source>
</evidence>
<keyword evidence="3" id="KW-0677">Repeat</keyword>
<evidence type="ECO:0000256" key="2">
    <source>
        <dbReference type="ARBA" id="ARBA00022574"/>
    </source>
</evidence>
<dbReference type="SUPFAM" id="SSF50978">
    <property type="entry name" value="WD40 repeat-like"/>
    <property type="match status" value="1"/>
</dbReference>
<dbReference type="Gene3D" id="2.130.10.10">
    <property type="entry name" value="YVTN repeat-like/Quinoprotein amine dehydrogenase"/>
    <property type="match status" value="5"/>
</dbReference>
<keyword evidence="8" id="KW-1185">Reference proteome</keyword>
<feature type="repeat" description="WD" evidence="5">
    <location>
        <begin position="370"/>
        <end position="404"/>
    </location>
</feature>
<dbReference type="GO" id="GO:0004674">
    <property type="term" value="F:protein serine/threonine kinase activity"/>
    <property type="evidence" value="ECO:0007669"/>
    <property type="project" value="UniProtKB-KW"/>
</dbReference>
<feature type="repeat" description="WD" evidence="5">
    <location>
        <begin position="602"/>
        <end position="633"/>
    </location>
</feature>
<feature type="repeat" description="WD" evidence="5">
    <location>
        <begin position="142"/>
        <end position="183"/>
    </location>
</feature>
<dbReference type="CDD" id="cd00200">
    <property type="entry name" value="WD40"/>
    <property type="match status" value="1"/>
</dbReference>
<dbReference type="GeneID" id="16073790"/>
<dbReference type="SUPFAM" id="SSF50998">
    <property type="entry name" value="Quinoprotein alcohol dehydrogenase-like"/>
    <property type="match status" value="1"/>
</dbReference>
<dbReference type="InterPro" id="IPR013934">
    <property type="entry name" value="Utp13_C"/>
</dbReference>
<dbReference type="InterPro" id="IPR036322">
    <property type="entry name" value="WD40_repeat_dom_sf"/>
</dbReference>
<dbReference type="GO" id="GO:0000472">
    <property type="term" value="P:endonucleolytic cleavage to generate mature 5'-end of SSU-rRNA from (SSU-rRNA, 5.8S rRNA, LSU-rRNA)"/>
    <property type="evidence" value="ECO:0007669"/>
    <property type="project" value="TreeGrafter"/>
</dbReference>
<dbReference type="Pfam" id="PF08625">
    <property type="entry name" value="Utp13"/>
    <property type="match status" value="1"/>
</dbReference>
<evidence type="ECO:0000313" key="7">
    <source>
        <dbReference type="EMBL" id="EGD74315.1"/>
    </source>
</evidence>
<dbReference type="InterPro" id="IPR019775">
    <property type="entry name" value="WD40_repeat_CS"/>
</dbReference>
<dbReference type="KEGG" id="sre:PTSG_06324"/>
<organism evidence="8">
    <name type="scientific">Salpingoeca rosetta (strain ATCC 50818 / BSB-021)</name>
    <dbReference type="NCBI Taxonomy" id="946362"/>
    <lineage>
        <taxon>Eukaryota</taxon>
        <taxon>Choanoflagellata</taxon>
        <taxon>Craspedida</taxon>
        <taxon>Salpingoecidae</taxon>
        <taxon>Salpingoeca</taxon>
    </lineage>
</organism>
<dbReference type="RefSeq" id="XP_004993215.1">
    <property type="nucleotide sequence ID" value="XM_004993158.1"/>
</dbReference>
<feature type="repeat" description="WD" evidence="5">
    <location>
        <begin position="99"/>
        <end position="141"/>
    </location>
</feature>
<dbReference type="AlphaFoldDB" id="F2UCK8"/>
<feature type="repeat" description="WD" evidence="5">
    <location>
        <begin position="560"/>
        <end position="601"/>
    </location>
</feature>
<accession>F2UCK8</accession>
<keyword evidence="7" id="KW-0418">Kinase</keyword>
<dbReference type="InParanoid" id="F2UCK8"/>
<name>F2UCK8_SALR5</name>
<sequence length="801" mass="89740">MATQPELKTSFTKETTWEAICTGGNPAISHDGKYYIVPCHSNVNAIDLDTGRVFHSFEPDTDPALAAAISNDNELVATSSRSLVVKIWSFRTFECLKSFKAHEAPTVAMDFDNITNSLLATGAANGAIKVWDVRQGYCTHVFRGSVGVVSFVRFHPSEFQLFTSSDDCRLRYWNLKDKSKHQVLDAHSSVVRDIAFDEEHPNRFYTAARDQLVHRWSAAKMKIKSTIPLHEAIEGLVLGSIRASFFRDCEGEGDALIPAFVTAGDHGVRFWRPDGTELFPRRRKLWMTKPCKRMVYSSEARRVVVLTHELHVGIVQLDNIADTREMIGHYDEITDLRFFSPSVDRDLLIVSTNSHDVHVVDPGTRSSTTLAAHTDIVLAVDVSADGTAVATVSKDSLCIVWSFDGASFRPVFTCTGHTATVVFCKKSKNALFTGSEDTTVKKWTLPWDDVVKNDEDDDSVDRTIKGAIPATVEYSRIAHKKDINSLDVAPNDKLLASASQDRTIKLWNTHTGDAKLHLKGHKRGVWCVRFSPSDQIVASASGDATVKLWNAVSGACLRTMEGHTNSILKLVFVSKGTQIVSSSSDGVVKLWTLRTGDCVTTLDGHDEKIWALDVSGSGEKMATGAADGTIAIWRDDSKEKDDAARKQEEERLREDQELNNLIQSQEYAEAFRRAVNKNRPRTLLRLLRHLRDADEMDEVEPCIQQLDIEQITRLLSFIENWNFNSKTSREAHELLNIIITTTSHDHLLKIPNCAKTLDSLIAYSERHMRRIQQLTQKTAFLDYTHEGMRAGVSKKRRHEES</sequence>
<dbReference type="PANTHER" id="PTHR19854">
    <property type="entry name" value="TRANSDUCIN BETA-LIKE 3"/>
    <property type="match status" value="1"/>
</dbReference>
<dbReference type="PROSITE" id="PS50294">
    <property type="entry name" value="WD_REPEATS_REGION"/>
    <property type="match status" value="5"/>
</dbReference>
<feature type="repeat" description="WD" evidence="5">
    <location>
        <begin position="476"/>
        <end position="517"/>
    </location>
</feature>
<dbReference type="OrthoDB" id="5414888at2759"/>
<dbReference type="GO" id="GO:0000480">
    <property type="term" value="P:endonucleolytic cleavage in 5'-ETS of tricistronic rRNA transcript (SSU-rRNA, 5.8S rRNA, LSU-rRNA)"/>
    <property type="evidence" value="ECO:0007669"/>
    <property type="project" value="TreeGrafter"/>
</dbReference>
<comment type="subcellular location">
    <subcellularLocation>
        <location evidence="1">Nucleus</location>
        <location evidence="1">Nucleolus</location>
    </subcellularLocation>
</comment>
<dbReference type="OMA" id="PYVQRHF"/>
<dbReference type="InterPro" id="IPR020472">
    <property type="entry name" value="WD40_PAC1"/>
</dbReference>
<evidence type="ECO:0000256" key="3">
    <source>
        <dbReference type="ARBA" id="ARBA00022737"/>
    </source>
</evidence>
<dbReference type="Pfam" id="PF00400">
    <property type="entry name" value="WD40"/>
    <property type="match status" value="8"/>
</dbReference>
<dbReference type="InterPro" id="IPR015943">
    <property type="entry name" value="WD40/YVTN_repeat-like_dom_sf"/>
</dbReference>
<dbReference type="Proteomes" id="UP000007799">
    <property type="component" value="Unassembled WGS sequence"/>
</dbReference>
<dbReference type="PANTHER" id="PTHR19854:SF15">
    <property type="entry name" value="TRANSDUCIN BETA-LIKE PROTEIN 3"/>
    <property type="match status" value="1"/>
</dbReference>
<dbReference type="GO" id="GO:0032040">
    <property type="term" value="C:small-subunit processome"/>
    <property type="evidence" value="ECO:0007669"/>
    <property type="project" value="InterPro"/>
</dbReference>
<dbReference type="GO" id="GO:0034511">
    <property type="term" value="F:U3 snoRNA binding"/>
    <property type="evidence" value="ECO:0007669"/>
    <property type="project" value="TreeGrafter"/>
</dbReference>
<evidence type="ECO:0000313" key="8">
    <source>
        <dbReference type="Proteomes" id="UP000007799"/>
    </source>
</evidence>
<keyword evidence="7" id="KW-0723">Serine/threonine-protein kinase</keyword>
<dbReference type="PRINTS" id="PR00320">
    <property type="entry name" value="GPROTEINBRPT"/>
</dbReference>
<evidence type="ECO:0000256" key="4">
    <source>
        <dbReference type="ARBA" id="ARBA00023242"/>
    </source>
</evidence>
<evidence type="ECO:0000259" key="6">
    <source>
        <dbReference type="Pfam" id="PF08625"/>
    </source>
</evidence>
<dbReference type="EMBL" id="GL832968">
    <property type="protein sequence ID" value="EGD74315.1"/>
    <property type="molecule type" value="Genomic_DNA"/>
</dbReference>
<feature type="domain" description="U3 small nucleolar RNA-associated protein 13 C-terminal" evidence="6">
    <location>
        <begin position="655"/>
        <end position="788"/>
    </location>
</feature>
<dbReference type="InterPro" id="IPR001680">
    <property type="entry name" value="WD40_rpt"/>
</dbReference>
<dbReference type="FunCoup" id="F2UCK8">
    <property type="interactions" value="1355"/>
</dbReference>
<keyword evidence="7" id="KW-0808">Transferase</keyword>
<keyword evidence="2 5" id="KW-0853">WD repeat</keyword>
<dbReference type="SMART" id="SM00320">
    <property type="entry name" value="WD40"/>
    <property type="match status" value="11"/>
</dbReference>
<protein>
    <submittedName>
        <fullName evidence="7">Serine/Threonine protein kinase</fullName>
    </submittedName>
</protein>
<dbReference type="eggNOG" id="KOG0319">
    <property type="taxonomic scope" value="Eukaryota"/>
</dbReference>
<evidence type="ECO:0000256" key="5">
    <source>
        <dbReference type="PROSITE-ProRule" id="PRU00221"/>
    </source>
</evidence>
<proteinExistence type="predicted"/>
<reference evidence="7" key="1">
    <citation type="submission" date="2009-08" db="EMBL/GenBank/DDBJ databases">
        <title>Annotation of Salpingoeca rosetta.</title>
        <authorList>
            <consortium name="The Broad Institute Genome Sequencing Platform"/>
            <person name="Russ C."/>
            <person name="Cuomo C."/>
            <person name="Burger G."/>
            <person name="Gray M.W."/>
            <person name="Holland P.W.H."/>
            <person name="King N."/>
            <person name="Lang F.B.F."/>
            <person name="Roger A.J."/>
            <person name="Ruiz-Trillo I."/>
            <person name="Young S.K."/>
            <person name="Zeng Q."/>
            <person name="Gargeya S."/>
            <person name="Alvarado L."/>
            <person name="Berlin A."/>
            <person name="Chapman S.B."/>
            <person name="Chen Z."/>
            <person name="Freedman E."/>
            <person name="Gellesch M."/>
            <person name="Goldberg J."/>
            <person name="Griggs A."/>
            <person name="Gujja S."/>
            <person name="Heilman E."/>
            <person name="Heiman D."/>
            <person name="Howarth C."/>
            <person name="Mehta T."/>
            <person name="Neiman D."/>
            <person name="Pearson M."/>
            <person name="Roberts A."/>
            <person name="Saif S."/>
            <person name="Shea T."/>
            <person name="Shenoy N."/>
            <person name="Sisk P."/>
            <person name="Stolte C."/>
            <person name="Sykes S."/>
            <person name="White J."/>
            <person name="Yandava C."/>
            <person name="Haas B."/>
            <person name="Nusbaum C."/>
            <person name="Birren B."/>
        </authorList>
    </citation>
    <scope>NUCLEOTIDE SEQUENCE [LARGE SCALE GENOMIC DNA]</scope>
    <source>
        <strain evidence="7">ATCC 50818</strain>
    </source>
</reference>
<gene>
    <name evidence="7" type="ORF">PTSG_06324</name>
</gene>
<feature type="repeat" description="WD" evidence="5">
    <location>
        <begin position="518"/>
        <end position="559"/>
    </location>
</feature>
<feature type="repeat" description="WD" evidence="5">
    <location>
        <begin position="184"/>
        <end position="226"/>
    </location>
</feature>
<dbReference type="GO" id="GO:0030686">
    <property type="term" value="C:90S preribosome"/>
    <property type="evidence" value="ECO:0007669"/>
    <property type="project" value="TreeGrafter"/>
</dbReference>